<accession>A0ABZ0PKE7</accession>
<keyword evidence="4" id="KW-1185">Reference proteome</keyword>
<feature type="chain" id="PRO_5046842099" evidence="2">
    <location>
        <begin position="22"/>
        <end position="87"/>
    </location>
</feature>
<feature type="signal peptide" evidence="2">
    <location>
        <begin position="1"/>
        <end position="21"/>
    </location>
</feature>
<dbReference type="EMBL" id="CP137852">
    <property type="protein sequence ID" value="WPB85942.1"/>
    <property type="molecule type" value="Genomic_DNA"/>
</dbReference>
<proteinExistence type="predicted"/>
<dbReference type="RefSeq" id="WP_318649920.1">
    <property type="nucleotide sequence ID" value="NZ_CP137852.1"/>
</dbReference>
<gene>
    <name evidence="3" type="ORF">R9Z33_03490</name>
</gene>
<evidence type="ECO:0000313" key="3">
    <source>
        <dbReference type="EMBL" id="WPB85942.1"/>
    </source>
</evidence>
<keyword evidence="2" id="KW-0732">Signal</keyword>
<dbReference type="PROSITE" id="PS51257">
    <property type="entry name" value="PROKAR_LIPOPROTEIN"/>
    <property type="match status" value="1"/>
</dbReference>
<evidence type="ECO:0000313" key="4">
    <source>
        <dbReference type="Proteomes" id="UP001305521"/>
    </source>
</evidence>
<evidence type="ECO:0000256" key="2">
    <source>
        <dbReference type="SAM" id="SignalP"/>
    </source>
</evidence>
<feature type="compositionally biased region" description="Basic and acidic residues" evidence="1">
    <location>
        <begin position="51"/>
        <end position="64"/>
    </location>
</feature>
<feature type="region of interest" description="Disordered" evidence="1">
    <location>
        <begin position="20"/>
        <end position="87"/>
    </location>
</feature>
<reference evidence="3 4" key="1">
    <citation type="submission" date="2023-11" db="EMBL/GenBank/DDBJ databases">
        <title>Arctic aerobic anoxygenic photoheterotroph Sediminicoccus rosea KRV36 adapts its photosynthesis to long days of polar summer.</title>
        <authorList>
            <person name="Tomasch J."/>
            <person name="Kopejtka K."/>
            <person name="Bily T."/>
            <person name="Gardiner A.T."/>
            <person name="Gardian Z."/>
            <person name="Shivaramu S."/>
            <person name="Koblizek M."/>
            <person name="Engelhardt F."/>
            <person name="Kaftan D."/>
        </authorList>
    </citation>
    <scope>NUCLEOTIDE SEQUENCE [LARGE SCALE GENOMIC DNA]</scope>
    <source>
        <strain evidence="3 4">R-30</strain>
    </source>
</reference>
<sequence length="87" mass="9355">MMRVLPLGLLLLLGACGSVDTSPGSSGVPDMPFGPPSFQRGYQTTSGQIVLDRELTPNDPRRFDLPPSNNPRPFAPPPAGDPRRLGW</sequence>
<evidence type="ECO:0000256" key="1">
    <source>
        <dbReference type="SAM" id="MobiDB-lite"/>
    </source>
</evidence>
<name>A0ABZ0PKE7_9PROT</name>
<dbReference type="Proteomes" id="UP001305521">
    <property type="component" value="Chromosome"/>
</dbReference>
<organism evidence="3 4">
    <name type="scientific">Sediminicoccus rosea</name>
    <dbReference type="NCBI Taxonomy" id="1225128"/>
    <lineage>
        <taxon>Bacteria</taxon>
        <taxon>Pseudomonadati</taxon>
        <taxon>Pseudomonadota</taxon>
        <taxon>Alphaproteobacteria</taxon>
        <taxon>Acetobacterales</taxon>
        <taxon>Roseomonadaceae</taxon>
        <taxon>Sediminicoccus</taxon>
    </lineage>
</organism>
<feature type="compositionally biased region" description="Pro residues" evidence="1">
    <location>
        <begin position="68"/>
        <end position="80"/>
    </location>
</feature>
<protein>
    <submittedName>
        <fullName evidence="3">Uncharacterized protein</fullName>
    </submittedName>
</protein>